<keyword evidence="2" id="KW-0732">Signal</keyword>
<evidence type="ECO:0000256" key="2">
    <source>
        <dbReference type="SAM" id="SignalP"/>
    </source>
</evidence>
<evidence type="ECO:0000313" key="3">
    <source>
        <dbReference type="EMBL" id="MEM5290072.1"/>
    </source>
</evidence>
<dbReference type="PROSITE" id="PS51257">
    <property type="entry name" value="PROKAR_LIPOPROTEIN"/>
    <property type="match status" value="1"/>
</dbReference>
<proteinExistence type="predicted"/>
<reference evidence="3 4" key="1">
    <citation type="submission" date="2024-01" db="EMBL/GenBank/DDBJ databases">
        <title>The diversity of rhizobia nodulating Mimosa spp. in eleven states of Brazil covering several biomes is determined by host plant, location, and edaphic factors.</title>
        <authorList>
            <person name="Rouws L."/>
            <person name="Barauna A."/>
            <person name="Beukes C."/>
            <person name="De Faria S.M."/>
            <person name="Gross E."/>
            <person name="Dos Reis Junior F.B."/>
            <person name="Simon M."/>
            <person name="Maluk M."/>
            <person name="Odee D.W."/>
            <person name="Kenicer G."/>
            <person name="Young J.P.W."/>
            <person name="Reis V.M."/>
            <person name="Zilli J."/>
            <person name="James E.K."/>
        </authorList>
    </citation>
    <scope>NUCLEOTIDE SEQUENCE [LARGE SCALE GENOMIC DNA]</scope>
    <source>
        <strain evidence="3 4">JPY77</strain>
    </source>
</reference>
<accession>A0ABU9QKX3</accession>
<organism evidence="3 4">
    <name type="scientific">Paraburkholderia sabiae</name>
    <dbReference type="NCBI Taxonomy" id="273251"/>
    <lineage>
        <taxon>Bacteria</taxon>
        <taxon>Pseudomonadati</taxon>
        <taxon>Pseudomonadota</taxon>
        <taxon>Betaproteobacteria</taxon>
        <taxon>Burkholderiales</taxon>
        <taxon>Burkholderiaceae</taxon>
        <taxon>Paraburkholderia</taxon>
    </lineage>
</organism>
<feature type="region of interest" description="Disordered" evidence="1">
    <location>
        <begin position="28"/>
        <end position="61"/>
    </location>
</feature>
<feature type="chain" id="PRO_5046592150" evidence="2">
    <location>
        <begin position="23"/>
        <end position="61"/>
    </location>
</feature>
<protein>
    <submittedName>
        <fullName evidence="3">Uncharacterized protein</fullName>
    </submittedName>
</protein>
<dbReference type="Proteomes" id="UP001494588">
    <property type="component" value="Unassembled WGS sequence"/>
</dbReference>
<dbReference type="RefSeq" id="WP_201649049.1">
    <property type="nucleotide sequence ID" value="NZ_CAJHCS010000004.1"/>
</dbReference>
<evidence type="ECO:0000256" key="1">
    <source>
        <dbReference type="SAM" id="MobiDB-lite"/>
    </source>
</evidence>
<feature type="signal peptide" evidence="2">
    <location>
        <begin position="1"/>
        <end position="22"/>
    </location>
</feature>
<dbReference type="EMBL" id="JAZHGC010000032">
    <property type="protein sequence ID" value="MEM5290072.1"/>
    <property type="molecule type" value="Genomic_DNA"/>
</dbReference>
<gene>
    <name evidence="3" type="ORF">V4C55_30550</name>
</gene>
<name>A0ABU9QKX3_9BURK</name>
<keyword evidence="4" id="KW-1185">Reference proteome</keyword>
<evidence type="ECO:0000313" key="4">
    <source>
        <dbReference type="Proteomes" id="UP001494588"/>
    </source>
</evidence>
<comment type="caution">
    <text evidence="3">The sequence shown here is derived from an EMBL/GenBank/DDBJ whole genome shotgun (WGS) entry which is preliminary data.</text>
</comment>
<feature type="compositionally biased region" description="Low complexity" evidence="1">
    <location>
        <begin position="30"/>
        <end position="61"/>
    </location>
</feature>
<sequence>MTKPIWKHAMLALAVAALSLGAACKKADNGGADTAAGGSTPAAATGGMGASGTAPASGASQ</sequence>